<protein>
    <submittedName>
        <fullName evidence="2">HD domain-containing protein</fullName>
    </submittedName>
</protein>
<dbReference type="SMART" id="SM00471">
    <property type="entry name" value="HDc"/>
    <property type="match status" value="1"/>
</dbReference>
<evidence type="ECO:0000313" key="2">
    <source>
        <dbReference type="EMBL" id="KAA2217100.1"/>
    </source>
</evidence>
<sequence>MKPKKFTIFNDPIYGFIRIPSDLIFDLIAHPYFQRLRRISQMGLSYMVYPGAHHTRFHHALGSMYLMQKSIRVLRFKGVAISEAEEKGLLGAILLHDIGHGPFSHAMEHSIVNGVSHEQISLQFMQELNKVFNGELDEAISIFTRKHPKRFLNQLVSSQLDMDRLDYLKRDSFYTGVSEGNTNADRLITMLNVVDGGNLVVEEKGIYSVEKFLMARRFMYWQVYLHKTGVVAEQILISILKRARFLIKNGRQLQGSNSLLFFLQNDINRDRFDAQMLERFSKLDDIDILSAVKNWQEEDDKVLSTLCKMLINRKLLHIKVKKEPIKKGKLTRRKEKVAKMFGLSTEDEISYFIFTGEIENRAYNQESQNIHILRKNGKIVDVAKLSDHLNITALSKTVTKYYICYPKDAV</sequence>
<name>A0A5B2TU34_9FLAO</name>
<dbReference type="Pfam" id="PF19276">
    <property type="entry name" value="HD_assoc_2"/>
    <property type="match status" value="1"/>
</dbReference>
<dbReference type="Gene3D" id="1.10.3210.10">
    <property type="entry name" value="Hypothetical protein af1432"/>
    <property type="match status" value="1"/>
</dbReference>
<evidence type="ECO:0000313" key="3">
    <source>
        <dbReference type="Proteomes" id="UP000323188"/>
    </source>
</evidence>
<dbReference type="AlphaFoldDB" id="A0A5B2TU34"/>
<dbReference type="GO" id="GO:0008832">
    <property type="term" value="F:dGTPase activity"/>
    <property type="evidence" value="ECO:0007669"/>
    <property type="project" value="TreeGrafter"/>
</dbReference>
<dbReference type="RefSeq" id="WP_154919474.1">
    <property type="nucleotide sequence ID" value="NZ_VUOE01000002.1"/>
</dbReference>
<dbReference type="Proteomes" id="UP000323188">
    <property type="component" value="Unassembled WGS sequence"/>
</dbReference>
<dbReference type="PANTHER" id="PTHR11373">
    <property type="entry name" value="DEOXYNUCLEOSIDE TRIPHOSPHATE TRIPHOSPHOHYDROLASE"/>
    <property type="match status" value="1"/>
</dbReference>
<dbReference type="SUPFAM" id="SSF109604">
    <property type="entry name" value="HD-domain/PDEase-like"/>
    <property type="match status" value="1"/>
</dbReference>
<reference evidence="2 3" key="1">
    <citation type="submission" date="2019-09" db="EMBL/GenBank/DDBJ databases">
        <authorList>
            <person name="Khan S.A."/>
            <person name="Jeon C.O."/>
            <person name="Chun B.H."/>
            <person name="Jeong S.E."/>
        </authorList>
    </citation>
    <scope>NUCLEOTIDE SEQUENCE [LARGE SCALE GENOMIC DNA]</scope>
    <source>
        <strain evidence="2 3">KCTC 42508</strain>
    </source>
</reference>
<dbReference type="InterPro" id="IPR003607">
    <property type="entry name" value="HD/PDEase_dom"/>
</dbReference>
<dbReference type="EMBL" id="VUOE01000002">
    <property type="protein sequence ID" value="KAA2217100.1"/>
    <property type="molecule type" value="Genomic_DNA"/>
</dbReference>
<comment type="caution">
    <text evidence="2">The sequence shown here is derived from an EMBL/GenBank/DDBJ whole genome shotgun (WGS) entry which is preliminary data.</text>
</comment>
<dbReference type="PANTHER" id="PTHR11373:SF4">
    <property type="entry name" value="DEOXYNUCLEOSIDE TRIPHOSPHATE TRIPHOSPHOHYDROLASE SAMHD1"/>
    <property type="match status" value="1"/>
</dbReference>
<proteinExistence type="predicted"/>
<evidence type="ECO:0000259" key="1">
    <source>
        <dbReference type="SMART" id="SM00471"/>
    </source>
</evidence>
<gene>
    <name evidence="2" type="ORF">F0361_14080</name>
</gene>
<dbReference type="InterPro" id="IPR050135">
    <property type="entry name" value="dGTPase-like"/>
</dbReference>
<dbReference type="Pfam" id="PF01966">
    <property type="entry name" value="HD"/>
    <property type="match status" value="1"/>
</dbReference>
<dbReference type="InterPro" id="IPR045509">
    <property type="entry name" value="HD_assoc_2"/>
</dbReference>
<feature type="domain" description="HD/PDEase" evidence="1">
    <location>
        <begin position="52"/>
        <end position="177"/>
    </location>
</feature>
<organism evidence="2 3">
    <name type="scientific">Maribacter flavus</name>
    <dbReference type="NCBI Taxonomy" id="1658664"/>
    <lineage>
        <taxon>Bacteria</taxon>
        <taxon>Pseudomonadati</taxon>
        <taxon>Bacteroidota</taxon>
        <taxon>Flavobacteriia</taxon>
        <taxon>Flavobacteriales</taxon>
        <taxon>Flavobacteriaceae</taxon>
        <taxon>Maribacter</taxon>
    </lineage>
</organism>
<accession>A0A5B2TU34</accession>
<dbReference type="CDD" id="cd00077">
    <property type="entry name" value="HDc"/>
    <property type="match status" value="1"/>
</dbReference>
<dbReference type="InterPro" id="IPR006674">
    <property type="entry name" value="HD_domain"/>
</dbReference>
<dbReference type="GO" id="GO:0006203">
    <property type="term" value="P:dGTP catabolic process"/>
    <property type="evidence" value="ECO:0007669"/>
    <property type="project" value="TreeGrafter"/>
</dbReference>